<dbReference type="InterPro" id="IPR011701">
    <property type="entry name" value="MFS"/>
</dbReference>
<feature type="transmembrane region" description="Helical" evidence="4">
    <location>
        <begin position="301"/>
        <end position="321"/>
    </location>
</feature>
<evidence type="ECO:0000313" key="6">
    <source>
        <dbReference type="Proteomes" id="UP001597124"/>
    </source>
</evidence>
<dbReference type="RefSeq" id="WP_381490562.1">
    <property type="nucleotide sequence ID" value="NZ_JBHTIK010000005.1"/>
</dbReference>
<evidence type="ECO:0000256" key="2">
    <source>
        <dbReference type="ARBA" id="ARBA00022989"/>
    </source>
</evidence>
<feature type="transmembrane region" description="Helical" evidence="4">
    <location>
        <begin position="87"/>
        <end position="105"/>
    </location>
</feature>
<sequence>MRAGIQRAGSSMENHAINGRNLGTAIVIGSLGTTVLGIEPILLSAMVHEGRIAETTVGALVTTELLAIAIGSVIGTRLLARFGAHGVAASAGLLTAALNACTIGVKGDLALIATRGAAGAIEGILMALALVAIARSRQPERASGLFLAAQTFIQFVAVSLAPSLALEGSNTDGCLTILSGCGLAAALIATIAPRRLVPPERKQSGGELGPRSFVGLAAVGAFTGATLCIWGYLGLWISHNGFPAELESRAVALSLAAQIIGALVAAHLGSRLLPRATILASTALAILVLLLMLHAQHDIRILYALSAAFSFLWLFTLPAFAGLLVEIDPTRRALLYIAAVQLAGAALLPTLAGIAVGYHGIGGAFWLAIGVLAIAMALVAGLHAPPAKIEKEAWQD</sequence>
<feature type="transmembrane region" description="Helical" evidence="4">
    <location>
        <begin position="213"/>
        <end position="238"/>
    </location>
</feature>
<organism evidence="5 6">
    <name type="scientific">Sphingosinicella xenopeptidilytica</name>
    <dbReference type="NCBI Taxonomy" id="364098"/>
    <lineage>
        <taxon>Bacteria</taxon>
        <taxon>Pseudomonadati</taxon>
        <taxon>Pseudomonadota</taxon>
        <taxon>Alphaproteobacteria</taxon>
        <taxon>Sphingomonadales</taxon>
        <taxon>Sphingosinicellaceae</taxon>
        <taxon>Sphingosinicella</taxon>
    </lineage>
</organism>
<feature type="transmembrane region" description="Helical" evidence="4">
    <location>
        <begin position="333"/>
        <end position="358"/>
    </location>
</feature>
<accession>A0ABW3C377</accession>
<evidence type="ECO:0000256" key="1">
    <source>
        <dbReference type="ARBA" id="ARBA00022692"/>
    </source>
</evidence>
<gene>
    <name evidence="5" type="ORF">ACFQ00_11395</name>
</gene>
<dbReference type="InterPro" id="IPR036259">
    <property type="entry name" value="MFS_trans_sf"/>
</dbReference>
<comment type="caution">
    <text evidence="5">The sequence shown here is derived from an EMBL/GenBank/DDBJ whole genome shotgun (WGS) entry which is preliminary data.</text>
</comment>
<keyword evidence="1 4" id="KW-0812">Transmembrane</keyword>
<keyword evidence="3 4" id="KW-0472">Membrane</keyword>
<dbReference type="SUPFAM" id="SSF103473">
    <property type="entry name" value="MFS general substrate transporter"/>
    <property type="match status" value="1"/>
</dbReference>
<feature type="transmembrane region" description="Helical" evidence="4">
    <location>
        <begin position="111"/>
        <end position="133"/>
    </location>
</feature>
<proteinExistence type="predicted"/>
<feature type="transmembrane region" description="Helical" evidence="4">
    <location>
        <begin position="145"/>
        <end position="163"/>
    </location>
</feature>
<keyword evidence="2 4" id="KW-1133">Transmembrane helix</keyword>
<name>A0ABW3C377_SPHXN</name>
<dbReference type="EMBL" id="JBHTIK010000005">
    <property type="protein sequence ID" value="MFD0848931.1"/>
    <property type="molecule type" value="Genomic_DNA"/>
</dbReference>
<evidence type="ECO:0000256" key="4">
    <source>
        <dbReference type="SAM" id="Phobius"/>
    </source>
</evidence>
<feature type="transmembrane region" description="Helical" evidence="4">
    <location>
        <begin position="250"/>
        <end position="269"/>
    </location>
</feature>
<feature type="transmembrane region" description="Helical" evidence="4">
    <location>
        <begin position="276"/>
        <end position="295"/>
    </location>
</feature>
<reference evidence="6" key="1">
    <citation type="journal article" date="2019" name="Int. J. Syst. Evol. Microbiol.">
        <title>The Global Catalogue of Microorganisms (GCM) 10K type strain sequencing project: providing services to taxonomists for standard genome sequencing and annotation.</title>
        <authorList>
            <consortium name="The Broad Institute Genomics Platform"/>
            <consortium name="The Broad Institute Genome Sequencing Center for Infectious Disease"/>
            <person name="Wu L."/>
            <person name="Ma J."/>
        </authorList>
    </citation>
    <scope>NUCLEOTIDE SEQUENCE [LARGE SCALE GENOMIC DNA]</scope>
    <source>
        <strain evidence="6">CCUG 52537</strain>
    </source>
</reference>
<dbReference type="Proteomes" id="UP001597124">
    <property type="component" value="Unassembled WGS sequence"/>
</dbReference>
<feature type="transmembrane region" description="Helical" evidence="4">
    <location>
        <begin position="364"/>
        <end position="382"/>
    </location>
</feature>
<protein>
    <submittedName>
        <fullName evidence="5">MFS transporter</fullName>
    </submittedName>
</protein>
<evidence type="ECO:0000313" key="5">
    <source>
        <dbReference type="EMBL" id="MFD0848931.1"/>
    </source>
</evidence>
<evidence type="ECO:0000256" key="3">
    <source>
        <dbReference type="ARBA" id="ARBA00023136"/>
    </source>
</evidence>
<keyword evidence="6" id="KW-1185">Reference proteome</keyword>
<feature type="transmembrane region" description="Helical" evidence="4">
    <location>
        <begin position="21"/>
        <end position="45"/>
    </location>
</feature>
<dbReference type="Gene3D" id="1.20.1250.20">
    <property type="entry name" value="MFS general substrate transporter like domains"/>
    <property type="match status" value="2"/>
</dbReference>
<feature type="transmembrane region" description="Helical" evidence="4">
    <location>
        <begin position="57"/>
        <end position="80"/>
    </location>
</feature>
<feature type="transmembrane region" description="Helical" evidence="4">
    <location>
        <begin position="175"/>
        <end position="192"/>
    </location>
</feature>
<dbReference type="Pfam" id="PF07690">
    <property type="entry name" value="MFS_1"/>
    <property type="match status" value="1"/>
</dbReference>